<feature type="transmembrane region" description="Helical" evidence="7">
    <location>
        <begin position="906"/>
        <end position="926"/>
    </location>
</feature>
<feature type="transmembrane region" description="Helical" evidence="7">
    <location>
        <begin position="550"/>
        <end position="576"/>
    </location>
</feature>
<feature type="transmembrane region" description="Helical" evidence="7">
    <location>
        <begin position="588"/>
        <end position="610"/>
    </location>
</feature>
<dbReference type="SUPFAM" id="SSF103473">
    <property type="entry name" value="MFS general substrate transporter"/>
    <property type="match status" value="2"/>
</dbReference>
<dbReference type="PROSITE" id="PS50850">
    <property type="entry name" value="MFS"/>
    <property type="match status" value="1"/>
</dbReference>
<dbReference type="PANTHER" id="PTHR43791">
    <property type="entry name" value="PERMEASE-RELATED"/>
    <property type="match status" value="1"/>
</dbReference>
<dbReference type="Pfam" id="PF07690">
    <property type="entry name" value="MFS_1"/>
    <property type="match status" value="2"/>
</dbReference>
<dbReference type="InterPro" id="IPR036259">
    <property type="entry name" value="MFS_trans_sf"/>
</dbReference>
<feature type="transmembrane region" description="Helical" evidence="7">
    <location>
        <begin position="388"/>
        <end position="407"/>
    </location>
</feature>
<accession>A0A423WEM7</accession>
<keyword evidence="10" id="KW-1185">Reference proteome</keyword>
<evidence type="ECO:0000259" key="8">
    <source>
        <dbReference type="PROSITE" id="PS50850"/>
    </source>
</evidence>
<feature type="transmembrane region" description="Helical" evidence="7">
    <location>
        <begin position="232"/>
        <end position="253"/>
    </location>
</feature>
<dbReference type="EMBL" id="LKEA01000018">
    <property type="protein sequence ID" value="ROW01889.1"/>
    <property type="molecule type" value="Genomic_DNA"/>
</dbReference>
<feature type="transmembrane region" description="Helical" evidence="7">
    <location>
        <begin position="678"/>
        <end position="699"/>
    </location>
</feature>
<dbReference type="CDD" id="cd06174">
    <property type="entry name" value="MFS"/>
    <property type="match status" value="1"/>
</dbReference>
<evidence type="ECO:0000313" key="9">
    <source>
        <dbReference type="EMBL" id="ROW01889.1"/>
    </source>
</evidence>
<feature type="transmembrane region" description="Helical" evidence="7">
    <location>
        <begin position="938"/>
        <end position="959"/>
    </location>
</feature>
<comment type="subcellular location">
    <subcellularLocation>
        <location evidence="1">Membrane</location>
        <topology evidence="1">Multi-pass membrane protein</topology>
    </subcellularLocation>
</comment>
<feature type="transmembrane region" description="Helical" evidence="7">
    <location>
        <begin position="314"/>
        <end position="338"/>
    </location>
</feature>
<dbReference type="Gene3D" id="1.20.1250.20">
    <property type="entry name" value="MFS general substrate transporter like domains"/>
    <property type="match status" value="3"/>
</dbReference>
<proteinExistence type="inferred from homology"/>
<feature type="transmembrane region" description="Helical" evidence="7">
    <location>
        <begin position="845"/>
        <end position="863"/>
    </location>
</feature>
<dbReference type="GO" id="GO:0016020">
    <property type="term" value="C:membrane"/>
    <property type="evidence" value="ECO:0007669"/>
    <property type="project" value="UniProtKB-SubCell"/>
</dbReference>
<evidence type="ECO:0000256" key="1">
    <source>
        <dbReference type="ARBA" id="ARBA00004141"/>
    </source>
</evidence>
<feature type="transmembrane region" description="Helical" evidence="7">
    <location>
        <begin position="820"/>
        <end position="838"/>
    </location>
</feature>
<evidence type="ECO:0000256" key="3">
    <source>
        <dbReference type="ARBA" id="ARBA00022692"/>
    </source>
</evidence>
<feature type="transmembrane region" description="Helical" evidence="7">
    <location>
        <begin position="350"/>
        <end position="368"/>
    </location>
</feature>
<dbReference type="STRING" id="356882.A0A423WEM7"/>
<dbReference type="Proteomes" id="UP000283895">
    <property type="component" value="Unassembled WGS sequence"/>
</dbReference>
<dbReference type="AlphaFoldDB" id="A0A423WEM7"/>
<feature type="transmembrane region" description="Helical" evidence="7">
    <location>
        <begin position="169"/>
        <end position="193"/>
    </location>
</feature>
<feature type="transmembrane region" description="Helical" evidence="7">
    <location>
        <begin position="646"/>
        <end position="666"/>
    </location>
</feature>
<organism evidence="9 10">
    <name type="scientific">Cytospora schulzeri</name>
    <dbReference type="NCBI Taxonomy" id="448051"/>
    <lineage>
        <taxon>Eukaryota</taxon>
        <taxon>Fungi</taxon>
        <taxon>Dikarya</taxon>
        <taxon>Ascomycota</taxon>
        <taxon>Pezizomycotina</taxon>
        <taxon>Sordariomycetes</taxon>
        <taxon>Sordariomycetidae</taxon>
        <taxon>Diaporthales</taxon>
        <taxon>Cytosporaceae</taxon>
        <taxon>Cytospora</taxon>
    </lineage>
</organism>
<evidence type="ECO:0000256" key="2">
    <source>
        <dbReference type="ARBA" id="ARBA00022448"/>
    </source>
</evidence>
<keyword evidence="4 7" id="KW-1133">Transmembrane helix</keyword>
<evidence type="ECO:0000256" key="4">
    <source>
        <dbReference type="ARBA" id="ARBA00022989"/>
    </source>
</evidence>
<feature type="domain" description="Major facilitator superfamily (MFS) profile" evidence="8">
    <location>
        <begin position="550"/>
        <end position="968"/>
    </location>
</feature>
<keyword evidence="5 7" id="KW-0472">Membrane</keyword>
<comment type="caution">
    <text evidence="9">The sequence shown here is derived from an EMBL/GenBank/DDBJ whole genome shotgun (WGS) entry which is preliminary data.</text>
</comment>
<feature type="transmembrane region" description="Helical" evidence="7">
    <location>
        <begin position="143"/>
        <end position="163"/>
    </location>
</feature>
<dbReference type="FunFam" id="1.20.1250.20:FF:000064">
    <property type="entry name" value="MFS allantoate transporter"/>
    <property type="match status" value="1"/>
</dbReference>
<gene>
    <name evidence="9" type="ORF">VMCG_05597</name>
</gene>
<dbReference type="InterPro" id="IPR011701">
    <property type="entry name" value="MFS"/>
</dbReference>
<evidence type="ECO:0000256" key="5">
    <source>
        <dbReference type="ARBA" id="ARBA00023136"/>
    </source>
</evidence>
<feature type="transmembrane region" description="Helical" evidence="7">
    <location>
        <begin position="413"/>
        <end position="438"/>
    </location>
</feature>
<dbReference type="OrthoDB" id="6730379at2759"/>
<dbReference type="PANTHER" id="PTHR43791:SF10">
    <property type="entry name" value="MAJOR FACILITATOR SUPERFAMILY (MFS) PROFILE DOMAIN-CONTAINING PROTEIN"/>
    <property type="match status" value="1"/>
</dbReference>
<reference evidence="9 10" key="1">
    <citation type="submission" date="2015-09" db="EMBL/GenBank/DDBJ databases">
        <title>Host preference determinants of Valsa canker pathogens revealed by comparative genomics.</title>
        <authorList>
            <person name="Yin Z."/>
            <person name="Huang L."/>
        </authorList>
    </citation>
    <scope>NUCLEOTIDE SEQUENCE [LARGE SCALE GENOMIC DNA]</scope>
    <source>
        <strain evidence="9 10">03-1</strain>
    </source>
</reference>
<evidence type="ECO:0000313" key="10">
    <source>
        <dbReference type="Proteomes" id="UP000283895"/>
    </source>
</evidence>
<evidence type="ECO:0000256" key="6">
    <source>
        <dbReference type="ARBA" id="ARBA00037968"/>
    </source>
</evidence>
<feature type="transmembrane region" description="Helical" evidence="7">
    <location>
        <begin position="711"/>
        <end position="731"/>
    </location>
</feature>
<protein>
    <recommendedName>
        <fullName evidence="8">Major facilitator superfamily (MFS) profile domain-containing protein</fullName>
    </recommendedName>
</protein>
<evidence type="ECO:0000256" key="7">
    <source>
        <dbReference type="SAM" id="Phobius"/>
    </source>
</evidence>
<feature type="transmembrane region" description="Helical" evidence="7">
    <location>
        <begin position="205"/>
        <end position="226"/>
    </location>
</feature>
<name>A0A423WEM7_9PEZI</name>
<keyword evidence="2" id="KW-0813">Transport</keyword>
<feature type="transmembrane region" description="Helical" evidence="7">
    <location>
        <begin position="875"/>
        <end position="894"/>
    </location>
</feature>
<keyword evidence="3 7" id="KW-0812">Transmembrane</keyword>
<dbReference type="InterPro" id="IPR020846">
    <property type="entry name" value="MFS_dom"/>
</dbReference>
<comment type="similarity">
    <text evidence="6">Belongs to the major facilitator superfamily. Allantoate permease family.</text>
</comment>
<sequence>MNTGDAAHAAAAAEDRRLVAREAREAREDGRGAGDASDEHLAYQPLWVRLACIGLDFLTQTYDQIRIVPEIALFEQYVCRAHYAQDAGSLISPELCKVHDVQYQLARLRSWKALFDGIAVLITAIPMGILADRIGRKKVIATSILGPILQLCWVVAACMGKLGNGEMGTVWAGSIFLLMGNLSSANATIYAMAADSCPPSQRSRYFYYLYSTFLVCELIAPAFASATIERNLLIPFGLGLVCLLLCFPVLGLMPETHIIWNHKGKRPQRRPASPKDQYDAHETDPLLLGPSDDSGTSSGSSNRSLLEILRNRNILLALFVLFIGALRQGTISVLLQYAAVRFGWPTSRTAMLVSAIAASNIVLFLFILPQTVGFLTSRWRILPQLIDYNVVSASLVILAIGSTFMGLAPSMTWLIYAVLFFAFGYGTRVAVLSLVTAWTDEDTRASTFGFAQIVEGTGRICGDPMLLRIFARSMQMEGVFQGLPFFVAAAGFSMASIAWRYDRLRQEEGEEEDYDDDMASPEEIVVSETSRNGVDPGMAKRVLRKIDMRIIPLLFLTYMLNFMDKTILSSASVFGLRDDTHLVGQDYSWVSSIFYFGYFAWSYPTTLLIARLPVARYMTANTIFWGIVVAMTAACTNYGGLLAVRFLLGVAEATITPAFMFMTTSWYTRDEIPFRTGIWFSGNSIGGMIASLFAFGVGHISEDDKVGPWRWMYIILGVATFLWGIIMWFTLPDSVSTAKFLTPEEKQCATDRIIVSGTGRTEKTAWDWSQVRECLIDPKTWFIFALEILTQIPNGGTQNFANLVIKSFGFTSLESTLINIPYSLLSGGFIMFTGWLAGRFRRANCILIICAVVPCVVGSALMYSRDSVSSGVQLFGYFLLSTGPAAMPLALSLVQANYRGVTKKMTVTAMLFLAYCAGNISGPQLFKTSEAPDYNTAFRAIMICYCLVIALALGLRTYLGWMNAKRAREEGYEGSAGASGAVGGGKVVDVADAGADAVNDVELRSADYEDVTDWQTPGFRYRL</sequence>
<dbReference type="GO" id="GO:0022857">
    <property type="term" value="F:transmembrane transporter activity"/>
    <property type="evidence" value="ECO:0007669"/>
    <property type="project" value="InterPro"/>
</dbReference>